<dbReference type="Pfam" id="PF08376">
    <property type="entry name" value="NIT"/>
    <property type="match status" value="1"/>
</dbReference>
<keyword evidence="9" id="KW-0067">ATP-binding</keyword>
<proteinExistence type="predicted"/>
<dbReference type="PROSITE" id="PS50109">
    <property type="entry name" value="HIS_KIN"/>
    <property type="match status" value="1"/>
</dbReference>
<gene>
    <name evidence="17" type="ORF">OG626_09745</name>
</gene>
<dbReference type="PROSITE" id="PS50885">
    <property type="entry name" value="HAMP"/>
    <property type="match status" value="1"/>
</dbReference>
<feature type="domain" description="HAMP" evidence="15">
    <location>
        <begin position="431"/>
        <end position="501"/>
    </location>
</feature>
<reference evidence="17" key="1">
    <citation type="submission" date="2022-10" db="EMBL/GenBank/DDBJ databases">
        <title>The complete genomes of actinobacterial strains from the NBC collection.</title>
        <authorList>
            <person name="Joergensen T.S."/>
            <person name="Alvarez Arevalo M."/>
            <person name="Sterndorff E.B."/>
            <person name="Faurdal D."/>
            <person name="Vuksanovic O."/>
            <person name="Mourched A.-S."/>
            <person name="Charusanti P."/>
            <person name="Shaw S."/>
            <person name="Blin K."/>
            <person name="Weber T."/>
        </authorList>
    </citation>
    <scope>NUCLEOTIDE SEQUENCE</scope>
    <source>
        <strain evidence="17">NBC_01401</strain>
    </source>
</reference>
<dbReference type="Gene3D" id="3.30.565.10">
    <property type="entry name" value="Histidine kinase-like ATPase, C-terminal domain"/>
    <property type="match status" value="1"/>
</dbReference>
<feature type="compositionally biased region" description="Low complexity" evidence="12">
    <location>
        <begin position="870"/>
        <end position="883"/>
    </location>
</feature>
<evidence type="ECO:0000256" key="7">
    <source>
        <dbReference type="ARBA" id="ARBA00022741"/>
    </source>
</evidence>
<feature type="compositionally biased region" description="Basic and acidic residues" evidence="12">
    <location>
        <begin position="945"/>
        <end position="955"/>
    </location>
</feature>
<keyword evidence="4" id="KW-0597">Phosphoprotein</keyword>
<feature type="compositionally biased region" description="Gly residues" evidence="12">
    <location>
        <begin position="827"/>
        <end position="840"/>
    </location>
</feature>
<comment type="catalytic activity">
    <reaction evidence="1">
        <text>ATP + protein L-histidine = ADP + protein N-phospho-L-histidine.</text>
        <dbReference type="EC" id="2.7.13.3"/>
    </reaction>
</comment>
<feature type="domain" description="Histidine kinase" evidence="14">
    <location>
        <begin position="618"/>
        <end position="724"/>
    </location>
</feature>
<feature type="compositionally biased region" description="Low complexity" evidence="12">
    <location>
        <begin position="48"/>
        <end position="69"/>
    </location>
</feature>
<dbReference type="EC" id="2.7.13.3" evidence="3"/>
<keyword evidence="6 13" id="KW-0812">Transmembrane</keyword>
<evidence type="ECO:0000256" key="6">
    <source>
        <dbReference type="ARBA" id="ARBA00022692"/>
    </source>
</evidence>
<feature type="region of interest" description="Disordered" evidence="12">
    <location>
        <begin position="725"/>
        <end position="1273"/>
    </location>
</feature>
<feature type="compositionally biased region" description="Gly residues" evidence="12">
    <location>
        <begin position="884"/>
        <end position="901"/>
    </location>
</feature>
<keyword evidence="5" id="KW-0808">Transferase</keyword>
<keyword evidence="13" id="KW-0472">Membrane</keyword>
<feature type="transmembrane region" description="Helical" evidence="13">
    <location>
        <begin position="408"/>
        <end position="430"/>
    </location>
</feature>
<protein>
    <recommendedName>
        <fullName evidence="3">histidine kinase</fullName>
        <ecNumber evidence="3">2.7.13.3</ecNumber>
    </recommendedName>
</protein>
<evidence type="ECO:0000256" key="3">
    <source>
        <dbReference type="ARBA" id="ARBA00012438"/>
    </source>
</evidence>
<feature type="compositionally biased region" description="Gly residues" evidence="12">
    <location>
        <begin position="741"/>
        <end position="758"/>
    </location>
</feature>
<organism evidence="17">
    <name type="scientific">Streptomyces sp. NBC_01401</name>
    <dbReference type="NCBI Taxonomy" id="2903854"/>
    <lineage>
        <taxon>Bacteria</taxon>
        <taxon>Bacillati</taxon>
        <taxon>Actinomycetota</taxon>
        <taxon>Actinomycetes</taxon>
        <taxon>Kitasatosporales</taxon>
        <taxon>Streptomycetaceae</taxon>
        <taxon>Streptomyces</taxon>
    </lineage>
</organism>
<feature type="compositionally biased region" description="Basic and acidic residues" evidence="12">
    <location>
        <begin position="1184"/>
        <end position="1193"/>
    </location>
</feature>
<dbReference type="PANTHER" id="PTHR44936:SF9">
    <property type="entry name" value="SENSOR PROTEIN CREC"/>
    <property type="match status" value="1"/>
</dbReference>
<feature type="domain" description="NIT" evidence="16">
    <location>
        <begin position="135"/>
        <end position="400"/>
    </location>
</feature>
<dbReference type="Gene3D" id="6.10.340.10">
    <property type="match status" value="1"/>
</dbReference>
<accession>A0AAU3GTX6</accession>
<evidence type="ECO:0000256" key="10">
    <source>
        <dbReference type="ARBA" id="ARBA00022989"/>
    </source>
</evidence>
<feature type="compositionally biased region" description="Polar residues" evidence="12">
    <location>
        <begin position="1250"/>
        <end position="1273"/>
    </location>
</feature>
<feature type="compositionally biased region" description="Gly residues" evidence="12">
    <location>
        <begin position="1054"/>
        <end position="1068"/>
    </location>
</feature>
<dbReference type="InterPro" id="IPR010910">
    <property type="entry name" value="Nitrate/nitrite_sensing_bac"/>
</dbReference>
<dbReference type="Pfam" id="PF00672">
    <property type="entry name" value="HAMP"/>
    <property type="match status" value="1"/>
</dbReference>
<evidence type="ECO:0000256" key="2">
    <source>
        <dbReference type="ARBA" id="ARBA00004370"/>
    </source>
</evidence>
<feature type="compositionally biased region" description="Low complexity" evidence="12">
    <location>
        <begin position="1134"/>
        <end position="1143"/>
    </location>
</feature>
<feature type="compositionally biased region" description="Low complexity" evidence="12">
    <location>
        <begin position="998"/>
        <end position="1014"/>
    </location>
</feature>
<feature type="compositionally biased region" description="Pro residues" evidence="12">
    <location>
        <begin position="1144"/>
        <end position="1164"/>
    </location>
</feature>
<evidence type="ECO:0000256" key="5">
    <source>
        <dbReference type="ARBA" id="ARBA00022679"/>
    </source>
</evidence>
<dbReference type="AlphaFoldDB" id="A0AAU3GTX6"/>
<evidence type="ECO:0000256" key="11">
    <source>
        <dbReference type="ARBA" id="ARBA00023012"/>
    </source>
</evidence>
<feature type="compositionally biased region" description="Polar residues" evidence="12">
    <location>
        <begin position="919"/>
        <end position="929"/>
    </location>
</feature>
<dbReference type="CDD" id="cd06225">
    <property type="entry name" value="HAMP"/>
    <property type="match status" value="1"/>
</dbReference>
<dbReference type="PANTHER" id="PTHR44936">
    <property type="entry name" value="SENSOR PROTEIN CREC"/>
    <property type="match status" value="1"/>
</dbReference>
<evidence type="ECO:0000259" key="15">
    <source>
        <dbReference type="PROSITE" id="PS50885"/>
    </source>
</evidence>
<comment type="subcellular location">
    <subcellularLocation>
        <location evidence="2">Membrane</location>
    </subcellularLocation>
</comment>
<feature type="compositionally biased region" description="Low complexity" evidence="12">
    <location>
        <begin position="798"/>
        <end position="815"/>
    </location>
</feature>
<dbReference type="SMART" id="SM00304">
    <property type="entry name" value="HAMP"/>
    <property type="match status" value="1"/>
</dbReference>
<dbReference type="InterPro" id="IPR003660">
    <property type="entry name" value="HAMP_dom"/>
</dbReference>
<feature type="compositionally biased region" description="Low complexity" evidence="12">
    <location>
        <begin position="727"/>
        <end position="740"/>
    </location>
</feature>
<dbReference type="GO" id="GO:0016020">
    <property type="term" value="C:membrane"/>
    <property type="evidence" value="ECO:0007669"/>
    <property type="project" value="UniProtKB-SubCell"/>
</dbReference>
<feature type="compositionally biased region" description="Low complexity" evidence="12">
    <location>
        <begin position="964"/>
        <end position="974"/>
    </location>
</feature>
<evidence type="ECO:0000259" key="16">
    <source>
        <dbReference type="PROSITE" id="PS50906"/>
    </source>
</evidence>
<dbReference type="InterPro" id="IPR003594">
    <property type="entry name" value="HATPase_dom"/>
</dbReference>
<keyword evidence="7" id="KW-0547">Nucleotide-binding</keyword>
<dbReference type="InterPro" id="IPR036890">
    <property type="entry name" value="HATPase_C_sf"/>
</dbReference>
<keyword evidence="10 13" id="KW-1133">Transmembrane helix</keyword>
<evidence type="ECO:0000256" key="8">
    <source>
        <dbReference type="ARBA" id="ARBA00022777"/>
    </source>
</evidence>
<evidence type="ECO:0000256" key="9">
    <source>
        <dbReference type="ARBA" id="ARBA00022840"/>
    </source>
</evidence>
<feature type="compositionally biased region" description="Polar residues" evidence="12">
    <location>
        <begin position="1218"/>
        <end position="1229"/>
    </location>
</feature>
<keyword evidence="8" id="KW-0418">Kinase</keyword>
<evidence type="ECO:0000256" key="1">
    <source>
        <dbReference type="ARBA" id="ARBA00000085"/>
    </source>
</evidence>
<dbReference type="InterPro" id="IPR005467">
    <property type="entry name" value="His_kinase_dom"/>
</dbReference>
<name>A0AAU3GTX6_9ACTN</name>
<evidence type="ECO:0000256" key="4">
    <source>
        <dbReference type="ARBA" id="ARBA00022553"/>
    </source>
</evidence>
<evidence type="ECO:0000256" key="12">
    <source>
        <dbReference type="SAM" id="MobiDB-lite"/>
    </source>
</evidence>
<keyword evidence="11" id="KW-0902">Two-component regulatory system</keyword>
<dbReference type="Pfam" id="PF02518">
    <property type="entry name" value="HATPase_c"/>
    <property type="match status" value="1"/>
</dbReference>
<evidence type="ECO:0000256" key="13">
    <source>
        <dbReference type="SAM" id="Phobius"/>
    </source>
</evidence>
<dbReference type="EMBL" id="CP109535">
    <property type="protein sequence ID" value="WTY95150.1"/>
    <property type="molecule type" value="Genomic_DNA"/>
</dbReference>
<dbReference type="GO" id="GO:0000160">
    <property type="term" value="P:phosphorelay signal transduction system"/>
    <property type="evidence" value="ECO:0007669"/>
    <property type="project" value="UniProtKB-KW"/>
</dbReference>
<sequence>MGSPQPRQGRGETPADQEPRGGNDRGSSPQHAQNPGAAGDGGDRAQRSGTTSTGGTSADTASAGGADTTPPLKPAGPTTAGSRIALRNWRISTRLVSLLALPVVAATTLGGLRINESMNDMDQLEHMQLLSQMTKKATALATALQDERDKSAGPLSNGVKATDYKVTQPRERTDRARDAFFEATDQIGNTPGDAALDSIHSSVSQIGNQLGAITSIRKDAYSGDSPSLNTIDQYSQLITSLLSLSQDMAQATSNPEMIKRTRALAAFSSSKEYASVERAIIAAALPGGDSTETHLGDNDQAYGRNALSKASATLKTFETTYESTGKSSTELLAPLDNGNPEITAADMYAKKVLDSPLGMEGSGKARTYMDWYDQSSNKIQAMKTIEETLLGEMESKARELKEESQREAILNGAIILIVLGVSLVGAFVVARSMIRSLRRLQETATRVAQDRLPELVRQLSETDPQDVDTSVESVGVHSRDEIGQVAAAFDDVHREAVRLAAEQALLRGNVNAMFTNLSRRSQGLIQRQLSLISELESREADPDQLSSLFKLDHLATRMRRNGENLLVLAGEEPGRRWTRPVPLVDVLRAAASEVEQYERIELAAVPATEVAGRVVNDLVHLLAELLENATSFSSPQTKVRVTGHALPDGRVLVEIHDTGIGLSPEDLAAINERLASPPTVDVSVSRRMGLFVVGRLSLRHGIRIQLRPSDSGGTTALVMLPMEVAHGGKQPPSKQGPQAGAPGGLLAGAGAPAGGGQRPGLAGPTQAPAKGLASGAPRGQVGAGSSPRAALPSRDVGPRQPQQGQGPGQQNPGLPTRGGQDAPPPRQGGGLAGAFAGGARPGARPPQDPSGGADSGRPNLFGHSGPPSGPTSRQTPQPQQAQLGQGGPQQPGGPGGPGGPGRQLPPVGGPRAELPGGNPQPQRPQSTSWGVEEQGAPRRTQPDSPRGHEEHDTGRFARPGTSAPNQPFSPQNQPFSPPTDDRQGPGSTSEFARPDYSAPQAPQAPQVPQAQDPASTAQFARPDFNAPLPQGGQGFGNRPQQDQGFPAPAPQGDQGFGGQRPQGDGFGGQQRPQDDAFGNQRPPQDDGFGNQQRPQAPEPRRDDNADFGAPLPPAGPGDGRTPLYDTLETNWFHGPQQGGQQPPAAEPPAPAAPQPADIPPPPMPRRGAADTGVTSSWRASPNDDLVRQAERAKKPAAGGITTSGLPRRVPRANLVPGTAQQQNHQSGPQVSRAPDDVRGRLTNLRRGIQQGRQANTGSSTGSFQLGPTHQQER</sequence>
<evidence type="ECO:0000259" key="14">
    <source>
        <dbReference type="PROSITE" id="PS50109"/>
    </source>
</evidence>
<dbReference type="SUPFAM" id="SSF55874">
    <property type="entry name" value="ATPase domain of HSP90 chaperone/DNA topoisomerase II/histidine kinase"/>
    <property type="match status" value="1"/>
</dbReference>
<feature type="region of interest" description="Disordered" evidence="12">
    <location>
        <begin position="1"/>
        <end position="80"/>
    </location>
</feature>
<dbReference type="GO" id="GO:0005524">
    <property type="term" value="F:ATP binding"/>
    <property type="evidence" value="ECO:0007669"/>
    <property type="project" value="UniProtKB-KW"/>
</dbReference>
<evidence type="ECO:0000313" key="17">
    <source>
        <dbReference type="EMBL" id="WTY95150.1"/>
    </source>
</evidence>
<dbReference type="InterPro" id="IPR013587">
    <property type="entry name" value="Nitrate/nitrite_sensing"/>
</dbReference>
<dbReference type="InterPro" id="IPR050980">
    <property type="entry name" value="2C_sensor_his_kinase"/>
</dbReference>
<dbReference type="GO" id="GO:0004673">
    <property type="term" value="F:protein histidine kinase activity"/>
    <property type="evidence" value="ECO:0007669"/>
    <property type="project" value="UniProtKB-EC"/>
</dbReference>
<dbReference type="PROSITE" id="PS50906">
    <property type="entry name" value="NIT"/>
    <property type="match status" value="1"/>
</dbReference>